<dbReference type="AlphaFoldDB" id="A0A803TVQ0"/>
<dbReference type="GeneTree" id="ENSGT00960000187680"/>
<dbReference type="Proteomes" id="UP000001646">
    <property type="component" value="Chromosome 6"/>
</dbReference>
<evidence type="ECO:0000313" key="1">
    <source>
        <dbReference type="Ensembl" id="ENSACAP00000039290.1"/>
    </source>
</evidence>
<evidence type="ECO:0008006" key="3">
    <source>
        <dbReference type="Google" id="ProtNLM"/>
    </source>
</evidence>
<accession>A0A803TVQ0</accession>
<organism evidence="1 2">
    <name type="scientific">Anolis carolinensis</name>
    <name type="common">Green anole</name>
    <name type="synonym">American chameleon</name>
    <dbReference type="NCBI Taxonomy" id="28377"/>
    <lineage>
        <taxon>Eukaryota</taxon>
        <taxon>Metazoa</taxon>
        <taxon>Chordata</taxon>
        <taxon>Craniata</taxon>
        <taxon>Vertebrata</taxon>
        <taxon>Euteleostomi</taxon>
        <taxon>Lepidosauria</taxon>
        <taxon>Squamata</taxon>
        <taxon>Bifurcata</taxon>
        <taxon>Unidentata</taxon>
        <taxon>Episquamata</taxon>
        <taxon>Toxicofera</taxon>
        <taxon>Iguania</taxon>
        <taxon>Dactyloidae</taxon>
        <taxon>Anolis</taxon>
    </lineage>
</organism>
<reference evidence="1" key="3">
    <citation type="submission" date="2025-09" db="UniProtKB">
        <authorList>
            <consortium name="Ensembl"/>
        </authorList>
    </citation>
    <scope>IDENTIFICATION</scope>
</reference>
<dbReference type="InterPro" id="IPR011009">
    <property type="entry name" value="Kinase-like_dom_sf"/>
</dbReference>
<proteinExistence type="predicted"/>
<keyword evidence="2" id="KW-1185">Reference proteome</keyword>
<protein>
    <recommendedName>
        <fullName evidence="3">Protein kinase domain-containing protein</fullName>
    </recommendedName>
</protein>
<evidence type="ECO:0000313" key="2">
    <source>
        <dbReference type="Proteomes" id="UP000001646"/>
    </source>
</evidence>
<reference evidence="1 2" key="1">
    <citation type="submission" date="2009-12" db="EMBL/GenBank/DDBJ databases">
        <title>The Genome Sequence of Anolis carolinensis (Green Anole Lizard).</title>
        <authorList>
            <consortium name="The Genome Sequencing Platform"/>
            <person name="Di Palma F."/>
            <person name="Alfoldi J."/>
            <person name="Heiman D."/>
            <person name="Young S."/>
            <person name="Grabherr M."/>
            <person name="Johnson J."/>
            <person name="Lander E.S."/>
            <person name="Lindblad-Toh K."/>
        </authorList>
    </citation>
    <scope>NUCLEOTIDE SEQUENCE [LARGE SCALE GENOMIC DNA]</scope>
    <source>
        <strain evidence="1 2">JBL SC #1</strain>
    </source>
</reference>
<dbReference type="Ensembl" id="ENSACAT00000038054.1">
    <property type="protein sequence ID" value="ENSACAP00000039290.1"/>
    <property type="gene ID" value="ENSACAG00000036702.1"/>
</dbReference>
<reference evidence="1" key="2">
    <citation type="submission" date="2025-08" db="UniProtKB">
        <authorList>
            <consortium name="Ensembl"/>
        </authorList>
    </citation>
    <scope>IDENTIFICATION</scope>
</reference>
<dbReference type="SUPFAM" id="SSF56112">
    <property type="entry name" value="Protein kinase-like (PK-like)"/>
    <property type="match status" value="1"/>
</dbReference>
<dbReference type="InParanoid" id="A0A803TVQ0"/>
<sequence>MLRFQEVKPGTSLTSVSAGSKTLIAGRYTIQQKLGCGSFGTVYLVSDKKAKGGEEESALNTIFMLNIQKPPRLWLCKLWL</sequence>
<dbReference type="Gene3D" id="3.30.200.20">
    <property type="entry name" value="Phosphorylase Kinase, domain 1"/>
    <property type="match status" value="1"/>
</dbReference>
<name>A0A803TVQ0_ANOCA</name>